<dbReference type="Proteomes" id="UP000184096">
    <property type="component" value="Chromosome I"/>
</dbReference>
<protein>
    <submittedName>
        <fullName evidence="1">Uncharacterized protein</fullName>
    </submittedName>
</protein>
<evidence type="ECO:0000313" key="2">
    <source>
        <dbReference type="Proteomes" id="UP000184096"/>
    </source>
</evidence>
<sequence length="90" mass="9751">MRRLPIDQISRYFVTASPFQARPLSASRPGSHMSSRLGPAFRLAVDTTEGCETTPEPSTRGVVDITQDVGLKLQILQPMLDHIAGADDTG</sequence>
<proteinExistence type="predicted"/>
<dbReference type="AlphaFoldDB" id="A0A1M7UQR0"/>
<keyword evidence="2" id="KW-1185">Reference proteome</keyword>
<gene>
    <name evidence="1" type="ORF">SAMN05444170_6234</name>
</gene>
<name>A0A1M7UQR0_9BRAD</name>
<evidence type="ECO:0000313" key="1">
    <source>
        <dbReference type="EMBL" id="SHN85280.1"/>
    </source>
</evidence>
<accession>A0A1M7UQR0</accession>
<reference evidence="2" key="1">
    <citation type="submission" date="2016-11" db="EMBL/GenBank/DDBJ databases">
        <authorList>
            <person name="Varghese N."/>
            <person name="Submissions S."/>
        </authorList>
    </citation>
    <scope>NUCLEOTIDE SEQUENCE [LARGE SCALE GENOMIC DNA]</scope>
    <source>
        <strain evidence="2">GAS401</strain>
    </source>
</reference>
<dbReference type="EMBL" id="LT670849">
    <property type="protein sequence ID" value="SHN85280.1"/>
    <property type="molecule type" value="Genomic_DNA"/>
</dbReference>
<organism evidence="1 2">
    <name type="scientific">Bradyrhizobium erythrophlei</name>
    <dbReference type="NCBI Taxonomy" id="1437360"/>
    <lineage>
        <taxon>Bacteria</taxon>
        <taxon>Pseudomonadati</taxon>
        <taxon>Pseudomonadota</taxon>
        <taxon>Alphaproteobacteria</taxon>
        <taxon>Hyphomicrobiales</taxon>
        <taxon>Nitrobacteraceae</taxon>
        <taxon>Bradyrhizobium</taxon>
    </lineage>
</organism>